<dbReference type="Proteomes" id="UP000198318">
    <property type="component" value="Unassembled WGS sequence"/>
</dbReference>
<keyword evidence="1" id="KW-0472">Membrane</keyword>
<dbReference type="EMBL" id="FZOR01000043">
    <property type="protein sequence ID" value="SNT54985.1"/>
    <property type="molecule type" value="Genomic_DNA"/>
</dbReference>
<protein>
    <submittedName>
        <fullName evidence="2">Uncharacterized protein</fullName>
    </submittedName>
</protein>
<feature type="transmembrane region" description="Helical" evidence="1">
    <location>
        <begin position="45"/>
        <end position="64"/>
    </location>
</feature>
<evidence type="ECO:0000313" key="2">
    <source>
        <dbReference type="EMBL" id="SNT54985.1"/>
    </source>
</evidence>
<name>A0A239NJE4_9ACTN</name>
<reference evidence="2 3" key="1">
    <citation type="submission" date="2017-06" db="EMBL/GenBank/DDBJ databases">
        <authorList>
            <person name="Kim H.J."/>
            <person name="Triplett B.A."/>
        </authorList>
    </citation>
    <scope>NUCLEOTIDE SEQUENCE [LARGE SCALE GENOMIC DNA]</scope>
    <source>
        <strain evidence="2 3">DSM 44715</strain>
    </source>
</reference>
<feature type="transmembrane region" description="Helical" evidence="1">
    <location>
        <begin position="71"/>
        <end position="89"/>
    </location>
</feature>
<gene>
    <name evidence="2" type="ORF">SAMN05443665_104311</name>
</gene>
<accession>A0A239NJE4</accession>
<evidence type="ECO:0000256" key="1">
    <source>
        <dbReference type="SAM" id="Phobius"/>
    </source>
</evidence>
<organism evidence="2 3">
    <name type="scientific">Actinomadura meyerae</name>
    <dbReference type="NCBI Taxonomy" id="240840"/>
    <lineage>
        <taxon>Bacteria</taxon>
        <taxon>Bacillati</taxon>
        <taxon>Actinomycetota</taxon>
        <taxon>Actinomycetes</taxon>
        <taxon>Streptosporangiales</taxon>
        <taxon>Thermomonosporaceae</taxon>
        <taxon>Actinomadura</taxon>
    </lineage>
</organism>
<feature type="transmembrane region" description="Helical" evidence="1">
    <location>
        <begin position="109"/>
        <end position="130"/>
    </location>
</feature>
<proteinExistence type="predicted"/>
<keyword evidence="1" id="KW-1133">Transmembrane helix</keyword>
<sequence>MVMGIVLRLLVAAGLAADAVVHWRFAPDMAPGPNTPDDVIPGDDLFYAQAIAAAVAAVLVLVWARRWTYAIAFLVAASAAGAVLLYYFVDFGQLGPIPRMYDPQWYADKTISLAGELVAALAALAGFFTVNRGRDTEPESPSRQLGRF</sequence>
<dbReference type="AlphaFoldDB" id="A0A239NJE4"/>
<evidence type="ECO:0000313" key="3">
    <source>
        <dbReference type="Proteomes" id="UP000198318"/>
    </source>
</evidence>
<keyword evidence="3" id="KW-1185">Reference proteome</keyword>
<keyword evidence="1" id="KW-0812">Transmembrane</keyword>